<sequence>MATSKPTSKPTARRVRRLVTGATVVTSLAAAVGVGYALGRDTEGGGRPPSSPPIVLANADLTVAAGCDELLASYVDRALEAVGAYGWGGDVVYDVMTSGDAAAGAAPSSEAARSTVSTSRTTSNESGTNVQEAGVDEADVVKAAGSLLVRLRDGELLAYDVSGAEPRLLSATPLDDARGSGWVGDPGGEMVLVDGRAVVLGSSTDGRSTTITTVDLADPTSPTVVDVTTVSGRASAVRLHGDVVRVVLQNGLPELDFSAPDGVLGQLRARLRNRALVRDTTLADWLPTIDGAPVVDCADVAIPQADVALGTTTLLAFDPAEPTELTTTAVATDSATSYFSTDRFYLAASAPQWGWVDCMTCRPTGGPDAGGTTPLFAFALDGTDATYVASGEVEGTIADRWSMDAVGGSLRVAVGPSSETGDFNSVLTLREDGADLVEDGRVDQLGVGEEIKSVRWFDDLAIVVTFRQTDPLYAVDLSDPAAPRLLGELKIPGFSEYLHPLGEHRLVGMGQDASLDGAVRGAQAALFDVTDLTDPRQLDVVRYDEGTQAGAATDPRQFTWLPEQRTVLTVVGQGWTGTTGWVSVLSLADGSMSNRMVEVEHGTDVAGVRLVPLASGKVALVTGEDVSFFAL</sequence>
<accession>A0ABT4CCI0</accession>
<dbReference type="Pfam" id="PF09826">
    <property type="entry name" value="Beta_propel"/>
    <property type="match status" value="1"/>
</dbReference>
<protein>
    <submittedName>
        <fullName evidence="2">Beta-propeller domain-containing protein</fullName>
    </submittedName>
</protein>
<comment type="caution">
    <text evidence="2">The sequence shown here is derived from an EMBL/GenBank/DDBJ whole genome shotgun (WGS) entry which is preliminary data.</text>
</comment>
<proteinExistence type="predicted"/>
<feature type="region of interest" description="Disordered" evidence="1">
    <location>
        <begin position="104"/>
        <end position="133"/>
    </location>
</feature>
<evidence type="ECO:0000313" key="3">
    <source>
        <dbReference type="Proteomes" id="UP001074726"/>
    </source>
</evidence>
<dbReference type="RefSeq" id="WP_268111569.1">
    <property type="nucleotide sequence ID" value="NZ_JAPPUX010000003.1"/>
</dbReference>
<name>A0ABT4CCI0_9ACTN</name>
<dbReference type="EMBL" id="JAPPUX010000003">
    <property type="protein sequence ID" value="MCY4726664.1"/>
    <property type="molecule type" value="Genomic_DNA"/>
</dbReference>
<organism evidence="2 3">
    <name type="scientific">Nocardioides pini</name>
    <dbReference type="NCBI Taxonomy" id="2975053"/>
    <lineage>
        <taxon>Bacteria</taxon>
        <taxon>Bacillati</taxon>
        <taxon>Actinomycetota</taxon>
        <taxon>Actinomycetes</taxon>
        <taxon>Propionibacteriales</taxon>
        <taxon>Nocardioidaceae</taxon>
        <taxon>Nocardioides</taxon>
    </lineage>
</organism>
<feature type="compositionally biased region" description="Low complexity" evidence="1">
    <location>
        <begin position="104"/>
        <end position="126"/>
    </location>
</feature>
<evidence type="ECO:0000256" key="1">
    <source>
        <dbReference type="SAM" id="MobiDB-lite"/>
    </source>
</evidence>
<dbReference type="InterPro" id="IPR019198">
    <property type="entry name" value="Beta_propeller_containing"/>
</dbReference>
<reference evidence="2" key="1">
    <citation type="submission" date="2022-08" db="EMBL/GenBank/DDBJ databases">
        <title>Genome sequencing of Nocardioides sp. STR2.</title>
        <authorList>
            <person name="So Y."/>
        </authorList>
    </citation>
    <scope>NUCLEOTIDE SEQUENCE</scope>
    <source>
        <strain evidence="2">STR2</strain>
    </source>
</reference>
<evidence type="ECO:0000313" key="2">
    <source>
        <dbReference type="EMBL" id="MCY4726664.1"/>
    </source>
</evidence>
<keyword evidence="3" id="KW-1185">Reference proteome</keyword>
<dbReference type="Proteomes" id="UP001074726">
    <property type="component" value="Unassembled WGS sequence"/>
</dbReference>
<gene>
    <name evidence="2" type="ORF">NYO98_10275</name>
</gene>